<reference evidence="2 3" key="1">
    <citation type="submission" date="2015-12" db="EMBL/GenBank/DDBJ databases">
        <title>Genome comparisons provide insights into the role of secondary metabolites in the pathogenic phase of the Photorhabdus life cycle.</title>
        <authorList>
            <person name="Tobias N.J."/>
            <person name="Mishra B."/>
            <person name="Gupta D.K."/>
            <person name="Thines M."/>
            <person name="Stinear T.P."/>
            <person name="Bode H.B."/>
        </authorList>
    </citation>
    <scope>NUCLEOTIDE SEQUENCE [LARGE SCALE GENOMIC DNA]</scope>
    <source>
        <strain evidence="2 3">PB68.1</strain>
    </source>
</reference>
<proteinExistence type="predicted"/>
<name>A0A1C0U6P1_9GAMM</name>
<dbReference type="EMBL" id="LOMY01000036">
    <property type="protein sequence ID" value="OCQ53588.1"/>
    <property type="molecule type" value="Genomic_DNA"/>
</dbReference>
<evidence type="ECO:0000313" key="3">
    <source>
        <dbReference type="Proteomes" id="UP000093476"/>
    </source>
</evidence>
<evidence type="ECO:0000313" key="2">
    <source>
        <dbReference type="EMBL" id="OCQ53588.1"/>
    </source>
</evidence>
<evidence type="ECO:0000256" key="1">
    <source>
        <dbReference type="SAM" id="Coils"/>
    </source>
</evidence>
<gene>
    <name evidence="2" type="ORF">Ppb6_01214</name>
</gene>
<feature type="coiled-coil region" evidence="1">
    <location>
        <begin position="36"/>
        <end position="68"/>
    </location>
</feature>
<comment type="caution">
    <text evidence="2">The sequence shown here is derived from an EMBL/GenBank/DDBJ whole genome shotgun (WGS) entry which is preliminary data.</text>
</comment>
<keyword evidence="1" id="KW-0175">Coiled coil</keyword>
<dbReference type="AlphaFoldDB" id="A0A1C0U6P1"/>
<dbReference type="Proteomes" id="UP000093476">
    <property type="component" value="Unassembled WGS sequence"/>
</dbReference>
<dbReference type="InterPro" id="IPR008713">
    <property type="entry name" value="Phage_lambda_NinG"/>
</dbReference>
<accession>A0A1C0U6P1</accession>
<sequence>MKKPSRRKCKICCEWFIPKYPNIYWCNPEHGAELAIKKRNRDREKAELALKKKQQQELAEKKDKLKARRLAVKPLSYFRNHAQQAFNAFIRERDKDSPCISCGESNPPDLHGGQWDCGHFLSVGAHPELRFEEKNAYKQCKSCNGGAGKFSHKNKTVSQQYEESLIEKFGQELVDWLNGPHEMTHYRREDYIKIRDEYREKTRSLKKKIQEGS</sequence>
<organism evidence="2 3">
    <name type="scientific">Photorhabdus australis subsp. thailandensis</name>
    <dbReference type="NCBI Taxonomy" id="2805096"/>
    <lineage>
        <taxon>Bacteria</taxon>
        <taxon>Pseudomonadati</taxon>
        <taxon>Pseudomonadota</taxon>
        <taxon>Gammaproteobacteria</taxon>
        <taxon>Enterobacterales</taxon>
        <taxon>Morganellaceae</taxon>
        <taxon>Photorhabdus</taxon>
    </lineage>
</organism>
<protein>
    <submittedName>
        <fullName evidence="2">Bacteriophage Lambda NinG protein</fullName>
    </submittedName>
</protein>
<keyword evidence="3" id="KW-1185">Reference proteome</keyword>
<dbReference type="RefSeq" id="WP_065822582.1">
    <property type="nucleotide sequence ID" value="NZ_CAWMQZ010000036.1"/>
</dbReference>
<dbReference type="PATRIC" id="fig|286156.4.peg.1371"/>
<dbReference type="Pfam" id="PF05766">
    <property type="entry name" value="NinG"/>
    <property type="match status" value="1"/>
</dbReference>
<dbReference type="STRING" id="286156.Ppb6_01214"/>